<evidence type="ECO:0000256" key="5">
    <source>
        <dbReference type="ARBA" id="ARBA00022679"/>
    </source>
</evidence>
<sequence>MGTKLSKFIQTWVPQIDTILENDIQRDADQQRLAESMSYSVNAGGKRLRPLLTLATLQTVGHPIDHVILKVACALELMHSYSLIHDDLPAMDNDDLRRGKPTNHVKYGAGMATLAGDGLQTLAFQWLVDNNLNSIKQAELTLALSKAAGPHGMVSGQADDIQFEGTRLSLKGLQKLDRNKTGALIRYAVEAGLIIAATPKSDRKLLLQFAELFGSAFQIYDDILDVVGDEKAIGKPVHQDNGKNTYPNLLGLDQSYSVLSQTVARAKQVLYDAQQLSGIDTSLLVDFCSYFKIKDEK</sequence>
<dbReference type="RefSeq" id="WP_083485118.1">
    <property type="nucleotide sequence ID" value="NZ_AZEY01000090.1"/>
</dbReference>
<dbReference type="InterPro" id="IPR033749">
    <property type="entry name" value="Polyprenyl_synt_CS"/>
</dbReference>
<dbReference type="PROSITE" id="PS00444">
    <property type="entry name" value="POLYPRENYL_SYNTHASE_2"/>
    <property type="match status" value="1"/>
</dbReference>
<dbReference type="PANTHER" id="PTHR43281">
    <property type="entry name" value="FARNESYL DIPHOSPHATE SYNTHASE"/>
    <property type="match status" value="1"/>
</dbReference>
<evidence type="ECO:0000256" key="7">
    <source>
        <dbReference type="ARBA" id="ARBA00022842"/>
    </source>
</evidence>
<evidence type="ECO:0000256" key="1">
    <source>
        <dbReference type="ARBA" id="ARBA00001946"/>
    </source>
</evidence>
<evidence type="ECO:0000256" key="9">
    <source>
        <dbReference type="ARBA" id="ARBA00032380"/>
    </source>
</evidence>
<protein>
    <recommendedName>
        <fullName evidence="4">Farnesyl diphosphate synthase</fullName>
        <ecNumber evidence="3">2.5.1.10</ecNumber>
    </recommendedName>
    <alternativeName>
        <fullName evidence="10">(2E,6E)-farnesyl diphosphate synthase</fullName>
    </alternativeName>
    <alternativeName>
        <fullName evidence="9">Geranyltranstransferase</fullName>
    </alternativeName>
</protein>
<dbReference type="PROSITE" id="PS00723">
    <property type="entry name" value="POLYPRENYL_SYNTHASE_1"/>
    <property type="match status" value="1"/>
</dbReference>
<dbReference type="FunFam" id="1.10.600.10:FF:000001">
    <property type="entry name" value="Geranylgeranyl diphosphate synthase"/>
    <property type="match status" value="1"/>
</dbReference>
<proteinExistence type="inferred from homology"/>
<dbReference type="EMBL" id="AZEY01000090">
    <property type="protein sequence ID" value="KRL64635.1"/>
    <property type="molecule type" value="Genomic_DNA"/>
</dbReference>
<evidence type="ECO:0000256" key="2">
    <source>
        <dbReference type="ARBA" id="ARBA00006706"/>
    </source>
</evidence>
<keyword evidence="6" id="KW-0479">Metal-binding</keyword>
<evidence type="ECO:0000256" key="3">
    <source>
        <dbReference type="ARBA" id="ARBA00012439"/>
    </source>
</evidence>
<dbReference type="Pfam" id="PF00348">
    <property type="entry name" value="polyprenyl_synt"/>
    <property type="match status" value="1"/>
</dbReference>
<dbReference type="CDD" id="cd00685">
    <property type="entry name" value="Trans_IPPS_HT"/>
    <property type="match status" value="1"/>
</dbReference>
<name>A0A0R1SI91_9LACO</name>
<dbReference type="InterPro" id="IPR008949">
    <property type="entry name" value="Isoprenoid_synthase_dom_sf"/>
</dbReference>
<keyword evidence="7" id="KW-0460">Magnesium</keyword>
<dbReference type="SFLD" id="SFLDS00005">
    <property type="entry name" value="Isoprenoid_Synthase_Type_I"/>
    <property type="match status" value="1"/>
</dbReference>
<comment type="catalytic activity">
    <reaction evidence="11">
        <text>isopentenyl diphosphate + (2E)-geranyl diphosphate = (2E,6E)-farnesyl diphosphate + diphosphate</text>
        <dbReference type="Rhea" id="RHEA:19361"/>
        <dbReference type="ChEBI" id="CHEBI:33019"/>
        <dbReference type="ChEBI" id="CHEBI:58057"/>
        <dbReference type="ChEBI" id="CHEBI:128769"/>
        <dbReference type="ChEBI" id="CHEBI:175763"/>
        <dbReference type="EC" id="2.5.1.10"/>
    </reaction>
</comment>
<evidence type="ECO:0000256" key="10">
    <source>
        <dbReference type="ARBA" id="ARBA00032873"/>
    </source>
</evidence>
<reference evidence="13 14" key="1">
    <citation type="journal article" date="2015" name="Genome Announc.">
        <title>Expanding the biotechnology potential of lactobacilli through comparative genomics of 213 strains and associated genera.</title>
        <authorList>
            <person name="Sun Z."/>
            <person name="Harris H.M."/>
            <person name="McCann A."/>
            <person name="Guo C."/>
            <person name="Argimon S."/>
            <person name="Zhang W."/>
            <person name="Yang X."/>
            <person name="Jeffery I.B."/>
            <person name="Cooney J.C."/>
            <person name="Kagawa T.F."/>
            <person name="Liu W."/>
            <person name="Song Y."/>
            <person name="Salvetti E."/>
            <person name="Wrobel A."/>
            <person name="Rasinkangas P."/>
            <person name="Parkhill J."/>
            <person name="Rea M.C."/>
            <person name="O'Sullivan O."/>
            <person name="Ritari J."/>
            <person name="Douillard F.P."/>
            <person name="Paul Ross R."/>
            <person name="Yang R."/>
            <person name="Briner A.E."/>
            <person name="Felis G.E."/>
            <person name="de Vos W.M."/>
            <person name="Barrangou R."/>
            <person name="Klaenhammer T.R."/>
            <person name="Caufield P.W."/>
            <person name="Cui Y."/>
            <person name="Zhang H."/>
            <person name="O'Toole P.W."/>
        </authorList>
    </citation>
    <scope>NUCLEOTIDE SEQUENCE [LARGE SCALE GENOMIC DNA]</scope>
    <source>
        <strain evidence="13 14">DSM 14421</strain>
    </source>
</reference>
<dbReference type="GO" id="GO:0005737">
    <property type="term" value="C:cytoplasm"/>
    <property type="evidence" value="ECO:0007669"/>
    <property type="project" value="UniProtKB-ARBA"/>
</dbReference>
<evidence type="ECO:0000256" key="6">
    <source>
        <dbReference type="ARBA" id="ARBA00022723"/>
    </source>
</evidence>
<dbReference type="GO" id="GO:0004337">
    <property type="term" value="F:(2E,6E)-farnesyl diphosphate synthase activity"/>
    <property type="evidence" value="ECO:0007669"/>
    <property type="project" value="UniProtKB-EC"/>
</dbReference>
<dbReference type="AlphaFoldDB" id="A0A0R1SI91"/>
<evidence type="ECO:0000256" key="11">
    <source>
        <dbReference type="ARBA" id="ARBA00049399"/>
    </source>
</evidence>
<dbReference type="InterPro" id="IPR053378">
    <property type="entry name" value="Prenyl_diphosphate_synthase"/>
</dbReference>
<dbReference type="InterPro" id="IPR000092">
    <property type="entry name" value="Polyprenyl_synt"/>
</dbReference>
<dbReference type="SUPFAM" id="SSF48576">
    <property type="entry name" value="Terpenoid synthases"/>
    <property type="match status" value="1"/>
</dbReference>
<dbReference type="SFLD" id="SFLDG01017">
    <property type="entry name" value="Polyprenyl_Transferase_Like"/>
    <property type="match status" value="1"/>
</dbReference>
<dbReference type="Proteomes" id="UP000052013">
    <property type="component" value="Unassembled WGS sequence"/>
</dbReference>
<evidence type="ECO:0000256" key="8">
    <source>
        <dbReference type="ARBA" id="ARBA00023229"/>
    </source>
</evidence>
<evidence type="ECO:0000313" key="14">
    <source>
        <dbReference type="Proteomes" id="UP000052013"/>
    </source>
</evidence>
<comment type="caution">
    <text evidence="13">The sequence shown here is derived from an EMBL/GenBank/DDBJ whole genome shotgun (WGS) entry which is preliminary data.</text>
</comment>
<evidence type="ECO:0000313" key="13">
    <source>
        <dbReference type="EMBL" id="KRL64635.1"/>
    </source>
</evidence>
<keyword evidence="8" id="KW-0414">Isoprene biosynthesis</keyword>
<dbReference type="NCBIfam" id="NF045485">
    <property type="entry name" value="FPPsyn"/>
    <property type="match status" value="1"/>
</dbReference>
<dbReference type="GO" id="GO:0046872">
    <property type="term" value="F:metal ion binding"/>
    <property type="evidence" value="ECO:0007669"/>
    <property type="project" value="UniProtKB-KW"/>
</dbReference>
<dbReference type="STRING" id="1423739.FC85_GL001149"/>
<gene>
    <name evidence="13" type="ORF">FC85_GL001149</name>
</gene>
<dbReference type="EC" id="2.5.1.10" evidence="3"/>
<organism evidence="13 14">
    <name type="scientific">Lentilactobacillus diolivorans DSM 14421</name>
    <dbReference type="NCBI Taxonomy" id="1423739"/>
    <lineage>
        <taxon>Bacteria</taxon>
        <taxon>Bacillati</taxon>
        <taxon>Bacillota</taxon>
        <taxon>Bacilli</taxon>
        <taxon>Lactobacillales</taxon>
        <taxon>Lactobacillaceae</taxon>
        <taxon>Lentilactobacillus</taxon>
    </lineage>
</organism>
<dbReference type="Gene3D" id="1.10.600.10">
    <property type="entry name" value="Farnesyl Diphosphate Synthase"/>
    <property type="match status" value="1"/>
</dbReference>
<evidence type="ECO:0000256" key="12">
    <source>
        <dbReference type="RuleBase" id="RU004466"/>
    </source>
</evidence>
<keyword evidence="5 12" id="KW-0808">Transferase</keyword>
<dbReference type="PATRIC" id="fig|1423739.3.peg.1202"/>
<comment type="similarity">
    <text evidence="2 12">Belongs to the FPP/GGPP synthase family.</text>
</comment>
<comment type="cofactor">
    <cofactor evidence="1">
        <name>Mg(2+)</name>
        <dbReference type="ChEBI" id="CHEBI:18420"/>
    </cofactor>
</comment>
<dbReference type="PANTHER" id="PTHR43281:SF1">
    <property type="entry name" value="FARNESYL DIPHOSPHATE SYNTHASE"/>
    <property type="match status" value="1"/>
</dbReference>
<dbReference type="GO" id="GO:0016114">
    <property type="term" value="P:terpenoid biosynthetic process"/>
    <property type="evidence" value="ECO:0007669"/>
    <property type="project" value="UniProtKB-ARBA"/>
</dbReference>
<evidence type="ECO:0000256" key="4">
    <source>
        <dbReference type="ARBA" id="ARBA00015100"/>
    </source>
</evidence>
<accession>A0A0R1SI91</accession>